<evidence type="ECO:0000313" key="4">
    <source>
        <dbReference type="EMBL" id="MBP2329395.1"/>
    </source>
</evidence>
<dbReference type="Proteomes" id="UP001519332">
    <property type="component" value="Unassembled WGS sequence"/>
</dbReference>
<name>A0ABS4TYB4_9PSEU</name>
<evidence type="ECO:0000259" key="3">
    <source>
        <dbReference type="PROSITE" id="PS51755"/>
    </source>
</evidence>
<dbReference type="CDD" id="cd00383">
    <property type="entry name" value="trans_reg_C"/>
    <property type="match status" value="1"/>
</dbReference>
<evidence type="ECO:0000256" key="1">
    <source>
        <dbReference type="ARBA" id="ARBA00023125"/>
    </source>
</evidence>
<dbReference type="InterPro" id="IPR036388">
    <property type="entry name" value="WH-like_DNA-bd_sf"/>
</dbReference>
<dbReference type="Gene3D" id="1.10.10.10">
    <property type="entry name" value="Winged helix-like DNA-binding domain superfamily/Winged helix DNA-binding domain"/>
    <property type="match status" value="1"/>
</dbReference>
<reference evidence="4 5" key="1">
    <citation type="submission" date="2021-03" db="EMBL/GenBank/DDBJ databases">
        <title>Sequencing the genomes of 1000 actinobacteria strains.</title>
        <authorList>
            <person name="Klenk H.-P."/>
        </authorList>
    </citation>
    <scope>NUCLEOTIDE SEQUENCE [LARGE SCALE GENOMIC DNA]</scope>
    <source>
        <strain evidence="4 5">DSM 46670</strain>
    </source>
</reference>
<dbReference type="RefSeq" id="WP_209646195.1">
    <property type="nucleotide sequence ID" value="NZ_JAGINW010000001.1"/>
</dbReference>
<proteinExistence type="predicted"/>
<dbReference type="Pfam" id="PF00486">
    <property type="entry name" value="Trans_reg_C"/>
    <property type="match status" value="1"/>
</dbReference>
<dbReference type="PROSITE" id="PS51755">
    <property type="entry name" value="OMPR_PHOB"/>
    <property type="match status" value="1"/>
</dbReference>
<protein>
    <submittedName>
        <fullName evidence="4">DNA-binding winged helix-turn-helix (WHTH) protein</fullName>
    </submittedName>
</protein>
<dbReference type="InterPro" id="IPR016032">
    <property type="entry name" value="Sig_transdc_resp-reg_C-effctor"/>
</dbReference>
<feature type="DNA-binding region" description="OmpR/PhoB-type" evidence="2">
    <location>
        <begin position="69"/>
        <end position="164"/>
    </location>
</feature>
<dbReference type="GO" id="GO:0003677">
    <property type="term" value="F:DNA binding"/>
    <property type="evidence" value="ECO:0007669"/>
    <property type="project" value="UniProtKB-KW"/>
</dbReference>
<accession>A0ABS4TYB4</accession>
<dbReference type="EMBL" id="JAGINW010000001">
    <property type="protein sequence ID" value="MBP2329395.1"/>
    <property type="molecule type" value="Genomic_DNA"/>
</dbReference>
<comment type="caution">
    <text evidence="4">The sequence shown here is derived from an EMBL/GenBank/DDBJ whole genome shotgun (WGS) entry which is preliminary data.</text>
</comment>
<evidence type="ECO:0000313" key="5">
    <source>
        <dbReference type="Proteomes" id="UP001519332"/>
    </source>
</evidence>
<dbReference type="SUPFAM" id="SSF46894">
    <property type="entry name" value="C-terminal effector domain of the bipartite response regulators"/>
    <property type="match status" value="1"/>
</dbReference>
<evidence type="ECO:0000256" key="2">
    <source>
        <dbReference type="PROSITE-ProRule" id="PRU01091"/>
    </source>
</evidence>
<dbReference type="SMART" id="SM00862">
    <property type="entry name" value="Trans_reg_C"/>
    <property type="match status" value="1"/>
</dbReference>
<organism evidence="4 5">
    <name type="scientific">Kibdelosporangium banguiense</name>
    <dbReference type="NCBI Taxonomy" id="1365924"/>
    <lineage>
        <taxon>Bacteria</taxon>
        <taxon>Bacillati</taxon>
        <taxon>Actinomycetota</taxon>
        <taxon>Actinomycetes</taxon>
        <taxon>Pseudonocardiales</taxon>
        <taxon>Pseudonocardiaceae</taxon>
        <taxon>Kibdelosporangium</taxon>
    </lineage>
</organism>
<dbReference type="InterPro" id="IPR001867">
    <property type="entry name" value="OmpR/PhoB-type_DNA-bd"/>
</dbReference>
<sequence>MTESFSDQRVVLVRWPAESELRQRLSDAGQLRLLVLEYGVDPPSNVDLQEDWVRPPVTRDDLRVRMANLQARRHLERTPDIDLNGILRYESKSIVLSPTETLLLSSLVRSFGSVVHRQKLLDELSCSSDGRNALDLHIMRLRRRIEPLGLAIRTAWSRGYVLEPHHTDDADESPEATG</sequence>
<feature type="domain" description="OmpR/PhoB-type" evidence="3">
    <location>
        <begin position="69"/>
        <end position="164"/>
    </location>
</feature>
<keyword evidence="5" id="KW-1185">Reference proteome</keyword>
<keyword evidence="1 2" id="KW-0238">DNA-binding</keyword>
<gene>
    <name evidence="4" type="ORF">JOF56_009780</name>
</gene>